<keyword evidence="1" id="KW-0812">Transmembrane</keyword>
<dbReference type="EMBL" id="CP037920">
    <property type="protein sequence ID" value="QDT99799.1"/>
    <property type="molecule type" value="Genomic_DNA"/>
</dbReference>
<evidence type="ECO:0000313" key="2">
    <source>
        <dbReference type="EMBL" id="QDT99799.1"/>
    </source>
</evidence>
<protein>
    <submittedName>
        <fullName evidence="3">Uncharacterized protein</fullName>
    </submittedName>
</protein>
<feature type="transmembrane region" description="Helical" evidence="1">
    <location>
        <begin position="21"/>
        <end position="40"/>
    </location>
</feature>
<gene>
    <name evidence="2" type="ORF">V144x_53120</name>
    <name evidence="3" type="ORF">V202x_19650</name>
</gene>
<accession>A0A517WTM2</accession>
<evidence type="ECO:0000313" key="4">
    <source>
        <dbReference type="Proteomes" id="UP000318384"/>
    </source>
</evidence>
<dbReference type="KEGG" id="gaw:V144x_53120"/>
<keyword evidence="1" id="KW-1133">Transmembrane helix</keyword>
<name>A0A517WTM2_9PLAN</name>
<reference evidence="4 5" key="1">
    <citation type="submission" date="2019-03" db="EMBL/GenBank/DDBJ databases">
        <title>Deep-cultivation of Planctomycetes and their phenomic and genomic characterization uncovers novel biology.</title>
        <authorList>
            <person name="Wiegand S."/>
            <person name="Jogler M."/>
            <person name="Boedeker C."/>
            <person name="Pinto D."/>
            <person name="Vollmers J."/>
            <person name="Rivas-Marin E."/>
            <person name="Kohn T."/>
            <person name="Peeters S.H."/>
            <person name="Heuer A."/>
            <person name="Rast P."/>
            <person name="Oberbeckmann S."/>
            <person name="Bunk B."/>
            <person name="Jeske O."/>
            <person name="Meyerdierks A."/>
            <person name="Storesund J.E."/>
            <person name="Kallscheuer N."/>
            <person name="Luecker S."/>
            <person name="Lage O.M."/>
            <person name="Pohl T."/>
            <person name="Merkel B.J."/>
            <person name="Hornburger P."/>
            <person name="Mueller R.-W."/>
            <person name="Bruemmer F."/>
            <person name="Labrenz M."/>
            <person name="Spormann A.M."/>
            <person name="Op den Camp H."/>
            <person name="Overmann J."/>
            <person name="Amann R."/>
            <person name="Jetten M.S.M."/>
            <person name="Mascher T."/>
            <person name="Medema M.H."/>
            <person name="Devos D.P."/>
            <person name="Kaster A.-K."/>
            <person name="Ovreas L."/>
            <person name="Rohde M."/>
            <person name="Galperin M.Y."/>
            <person name="Jogler C."/>
        </authorList>
    </citation>
    <scope>NUCLEOTIDE SEQUENCE [LARGE SCALE GENOMIC DNA]</scope>
    <source>
        <strain evidence="2 5">V144</strain>
        <strain evidence="3 4">V202</strain>
    </source>
</reference>
<dbReference type="Proteomes" id="UP000318384">
    <property type="component" value="Chromosome"/>
</dbReference>
<evidence type="ECO:0000313" key="5">
    <source>
        <dbReference type="Proteomes" id="UP000318704"/>
    </source>
</evidence>
<accession>A0A517W3G1</accession>
<dbReference type="Proteomes" id="UP000318704">
    <property type="component" value="Chromosome"/>
</dbReference>
<evidence type="ECO:0000256" key="1">
    <source>
        <dbReference type="SAM" id="Phobius"/>
    </source>
</evidence>
<dbReference type="RefSeq" id="WP_197993310.1">
    <property type="nucleotide sequence ID" value="NZ_CP037422.1"/>
</dbReference>
<dbReference type="EMBL" id="CP037422">
    <property type="protein sequence ID" value="QDU08596.1"/>
    <property type="molecule type" value="Genomic_DNA"/>
</dbReference>
<sequence>MELWIDGWIHYFLGVWDNATFTDYLILIVCVAIIGGFFNFRQNSTK</sequence>
<proteinExistence type="predicted"/>
<organism evidence="3 4">
    <name type="scientific">Gimesia aquarii</name>
    <dbReference type="NCBI Taxonomy" id="2527964"/>
    <lineage>
        <taxon>Bacteria</taxon>
        <taxon>Pseudomonadati</taxon>
        <taxon>Planctomycetota</taxon>
        <taxon>Planctomycetia</taxon>
        <taxon>Planctomycetales</taxon>
        <taxon>Planctomycetaceae</taxon>
        <taxon>Gimesia</taxon>
    </lineage>
</organism>
<evidence type="ECO:0000313" key="3">
    <source>
        <dbReference type="EMBL" id="QDU08596.1"/>
    </source>
</evidence>
<keyword evidence="1" id="KW-0472">Membrane</keyword>
<dbReference type="AlphaFoldDB" id="A0A517WTM2"/>
<keyword evidence="4" id="KW-1185">Reference proteome</keyword>